<dbReference type="GO" id="GO:0043565">
    <property type="term" value="F:sequence-specific DNA binding"/>
    <property type="evidence" value="ECO:0007669"/>
    <property type="project" value="InterPro"/>
</dbReference>
<evidence type="ECO:0000313" key="5">
    <source>
        <dbReference type="EMBL" id="SUQ14957.1"/>
    </source>
</evidence>
<dbReference type="Pfam" id="PF02311">
    <property type="entry name" value="AraC_binding"/>
    <property type="match status" value="1"/>
</dbReference>
<keyword evidence="2" id="KW-0238">DNA-binding</keyword>
<dbReference type="InterPro" id="IPR003313">
    <property type="entry name" value="AraC-bd"/>
</dbReference>
<evidence type="ECO:0000259" key="4">
    <source>
        <dbReference type="PROSITE" id="PS01124"/>
    </source>
</evidence>
<dbReference type="InterPro" id="IPR018060">
    <property type="entry name" value="HTH_AraC"/>
</dbReference>
<dbReference type="Gene3D" id="2.60.120.280">
    <property type="entry name" value="Regulatory protein AraC"/>
    <property type="match status" value="1"/>
</dbReference>
<keyword evidence="3" id="KW-0804">Transcription</keyword>
<dbReference type="Proteomes" id="UP000254051">
    <property type="component" value="Unassembled WGS sequence"/>
</dbReference>
<keyword evidence="6" id="KW-1185">Reference proteome</keyword>
<dbReference type="PROSITE" id="PS01124">
    <property type="entry name" value="HTH_ARAC_FAMILY_2"/>
    <property type="match status" value="1"/>
</dbReference>
<dbReference type="InterPro" id="IPR020449">
    <property type="entry name" value="Tscrpt_reg_AraC-type_HTH"/>
</dbReference>
<dbReference type="InterPro" id="IPR037923">
    <property type="entry name" value="HTH-like"/>
</dbReference>
<dbReference type="SUPFAM" id="SSF46689">
    <property type="entry name" value="Homeodomain-like"/>
    <property type="match status" value="2"/>
</dbReference>
<feature type="domain" description="HTH araC/xylS-type" evidence="4">
    <location>
        <begin position="177"/>
        <end position="275"/>
    </location>
</feature>
<dbReference type="AlphaFoldDB" id="A0A316AGC1"/>
<evidence type="ECO:0000256" key="1">
    <source>
        <dbReference type="ARBA" id="ARBA00023015"/>
    </source>
</evidence>
<keyword evidence="1" id="KW-0805">Transcription regulation</keyword>
<dbReference type="GO" id="GO:0003700">
    <property type="term" value="F:DNA-binding transcription factor activity"/>
    <property type="evidence" value="ECO:0007669"/>
    <property type="project" value="InterPro"/>
</dbReference>
<dbReference type="PRINTS" id="PR00032">
    <property type="entry name" value="HTHARAC"/>
</dbReference>
<name>A0A316AGC1_9FIRM</name>
<gene>
    <name evidence="5" type="ORF">SAMN05216529_1096</name>
</gene>
<dbReference type="PANTHER" id="PTHR43280:SF2">
    <property type="entry name" value="HTH-TYPE TRANSCRIPTIONAL REGULATOR EXSA"/>
    <property type="match status" value="1"/>
</dbReference>
<dbReference type="PANTHER" id="PTHR43280">
    <property type="entry name" value="ARAC-FAMILY TRANSCRIPTIONAL REGULATOR"/>
    <property type="match status" value="1"/>
</dbReference>
<dbReference type="SMART" id="SM00342">
    <property type="entry name" value="HTH_ARAC"/>
    <property type="match status" value="1"/>
</dbReference>
<protein>
    <submittedName>
        <fullName evidence="5">AraC-like ligand binding domain-containing protein</fullName>
    </submittedName>
</protein>
<evidence type="ECO:0000256" key="3">
    <source>
        <dbReference type="ARBA" id="ARBA00023163"/>
    </source>
</evidence>
<dbReference type="RefSeq" id="WP_109712335.1">
    <property type="nucleotide sequence ID" value="NZ_QGDS01000009.1"/>
</dbReference>
<evidence type="ECO:0000256" key="2">
    <source>
        <dbReference type="ARBA" id="ARBA00023125"/>
    </source>
</evidence>
<organism evidence="5 6">
    <name type="scientific">Faecalicatena contorta</name>
    <dbReference type="NCBI Taxonomy" id="39482"/>
    <lineage>
        <taxon>Bacteria</taxon>
        <taxon>Bacillati</taxon>
        <taxon>Bacillota</taxon>
        <taxon>Clostridia</taxon>
        <taxon>Lachnospirales</taxon>
        <taxon>Lachnospiraceae</taxon>
        <taxon>Faecalicatena</taxon>
    </lineage>
</organism>
<evidence type="ECO:0000313" key="6">
    <source>
        <dbReference type="Proteomes" id="UP000254051"/>
    </source>
</evidence>
<dbReference type="OrthoDB" id="9801721at2"/>
<dbReference type="Gene3D" id="1.10.10.60">
    <property type="entry name" value="Homeodomain-like"/>
    <property type="match status" value="2"/>
</dbReference>
<sequence length="277" mass="32219">MKIVDNGVLDPSFMDFTTPSDFARQNLYCTPQFGHFYCNQYYHIKRNYLDLFLLLYVCKGTLHLEVDDRHYAAGSNQILLLDCRQPHYYYCNDSVEFLWFHFTGNNSIQYVEFLNKQNDMIYSGNHIDQLKEHFDAVLSYAMISPVNEHRVAMNISQILAKLAAPAQHIFVSNHFINPAVQYINAHYEESIELAELAAACNVSPSQLIRNFKKYLNCTPHNYLLGYRLRQSKLLLVTTSMSIEEIAEKCGFNSASHYARAFRAKETISPSEFRNMRF</sequence>
<dbReference type="InterPro" id="IPR009057">
    <property type="entry name" value="Homeodomain-like_sf"/>
</dbReference>
<dbReference type="SUPFAM" id="SSF51215">
    <property type="entry name" value="Regulatory protein AraC"/>
    <property type="match status" value="1"/>
</dbReference>
<proteinExistence type="predicted"/>
<dbReference type="EMBL" id="UHJJ01000009">
    <property type="protein sequence ID" value="SUQ14957.1"/>
    <property type="molecule type" value="Genomic_DNA"/>
</dbReference>
<reference evidence="6" key="1">
    <citation type="submission" date="2017-07" db="EMBL/GenBank/DDBJ databases">
        <authorList>
            <person name="Varghese N."/>
            <person name="Submissions S."/>
        </authorList>
    </citation>
    <scope>NUCLEOTIDE SEQUENCE [LARGE SCALE GENOMIC DNA]</scope>
    <source>
        <strain evidence="6">NLAE-zl-C134</strain>
    </source>
</reference>
<dbReference type="Pfam" id="PF12833">
    <property type="entry name" value="HTH_18"/>
    <property type="match status" value="1"/>
</dbReference>
<accession>A0A316AGC1</accession>